<reference evidence="1 2" key="1">
    <citation type="submission" date="2017-07" db="EMBL/GenBank/DDBJ databases">
        <authorList>
            <person name="Sun Z.S."/>
            <person name="Albrecht U."/>
            <person name="Echele G."/>
            <person name="Lee C.C."/>
        </authorList>
    </citation>
    <scope>NUCLEOTIDE SEQUENCE [LARGE SCALE GENOMIC DNA]</scope>
    <source>
        <strain evidence="1 2">CGMCC 1.12672</strain>
    </source>
</reference>
<dbReference type="Pfam" id="PF06945">
    <property type="entry name" value="DUF1289"/>
    <property type="match status" value="1"/>
</dbReference>
<organism evidence="1 2">
    <name type="scientific">Sphingomonas guangdongensis</name>
    <dbReference type="NCBI Taxonomy" id="1141890"/>
    <lineage>
        <taxon>Bacteria</taxon>
        <taxon>Pseudomonadati</taxon>
        <taxon>Pseudomonadota</taxon>
        <taxon>Alphaproteobacteria</taxon>
        <taxon>Sphingomonadales</taxon>
        <taxon>Sphingomonadaceae</taxon>
        <taxon>Sphingomonas</taxon>
    </lineage>
</organism>
<proteinExistence type="predicted"/>
<name>A0A285R227_9SPHN</name>
<dbReference type="PANTHER" id="PTHR35175:SF2">
    <property type="entry name" value="DUF1289 DOMAIN-CONTAINING PROTEIN"/>
    <property type="match status" value="1"/>
</dbReference>
<evidence type="ECO:0000313" key="2">
    <source>
        <dbReference type="Proteomes" id="UP000219494"/>
    </source>
</evidence>
<dbReference type="PANTHER" id="PTHR35175">
    <property type="entry name" value="DUF1289 DOMAIN-CONTAINING PROTEIN"/>
    <property type="match status" value="1"/>
</dbReference>
<gene>
    <name evidence="1" type="ORF">SAMN06297144_3305</name>
</gene>
<sequence>MDEDLFGHEAPAQVLSPCVNVCRLDPATGWCVGCGRTGDEIARWSAASDADRATMLVPLAARLSALMSSRQP</sequence>
<dbReference type="InterPro" id="IPR010710">
    <property type="entry name" value="DUF1289"/>
</dbReference>
<dbReference type="AlphaFoldDB" id="A0A285R227"/>
<protein>
    <recommendedName>
        <fullName evidence="3">DUF1289 domain-containing protein</fullName>
    </recommendedName>
</protein>
<dbReference type="Proteomes" id="UP000219494">
    <property type="component" value="Unassembled WGS sequence"/>
</dbReference>
<evidence type="ECO:0008006" key="3">
    <source>
        <dbReference type="Google" id="ProtNLM"/>
    </source>
</evidence>
<keyword evidence="2" id="KW-1185">Reference proteome</keyword>
<dbReference type="RefSeq" id="WP_245858558.1">
    <property type="nucleotide sequence ID" value="NZ_OBMI01000003.1"/>
</dbReference>
<evidence type="ECO:0000313" key="1">
    <source>
        <dbReference type="EMBL" id="SOB88160.1"/>
    </source>
</evidence>
<accession>A0A285R227</accession>
<dbReference type="EMBL" id="OBMI01000003">
    <property type="protein sequence ID" value="SOB88160.1"/>
    <property type="molecule type" value="Genomic_DNA"/>
</dbReference>